<accession>A0A5E4Q449</accession>
<dbReference type="EMBL" id="FZQP02001260">
    <property type="protein sequence ID" value="VVC92314.1"/>
    <property type="molecule type" value="Genomic_DNA"/>
</dbReference>
<keyword evidence="9" id="KW-1185">Reference proteome</keyword>
<evidence type="ECO:0000259" key="7">
    <source>
        <dbReference type="Pfam" id="PF00135"/>
    </source>
</evidence>
<dbReference type="Proteomes" id="UP000324832">
    <property type="component" value="Unassembled WGS sequence"/>
</dbReference>
<evidence type="ECO:0000256" key="3">
    <source>
        <dbReference type="ARBA" id="ARBA00022801"/>
    </source>
</evidence>
<sequence>MRVMWAARASAGRVRPLEPRCEVRAHVAGGWVCGASARADQNTLYASFRGVPYATQPLGQLRFKGPICPQHDVIYGNLVEPSGISEACIHANIHVPMYALPGSAARVLQDSPESLESGLPVMVFIHGGGFAAGSGDRDLHGPEYLMRRGVIVITFNYRLNVMGFLSLNTSRVPGNNGLRDMVTLLRWVRSNIKSFGGDPEQVTIAGHSAGAASAHLLTLSPAAKGLFKRAILMSGTAIPSFYTTSPIYANFVTNMFLQNVGINSTDPEEIHRRLVTMNIQQMMNANRIVQDQIGVTAFLPVVETPFSGVTTILDEDPQVLLSRGVGKDIPLLIGYTSAECEFFRPNFEKIDIVSQIKQNPLMLLPINKIYSLPPKIGLEYAKNIEKRYFNGETTMSKYIKYCTDVYYEFPALEISSRRPAFLDAAPVFLYKFSYQPDYSVLKEGKGLMYKGACHGEDLTFILKPNSDKSLQDLYTPLSRDSLMKDWMTWMIHLFVYCDDPTCTQFQQEAWPATNTPRVHYQHINNPGIYRYTGLTDEQQGKLQFFESVFGVRT</sequence>
<organism evidence="8 9">
    <name type="scientific">Leptidea sinapis</name>
    <dbReference type="NCBI Taxonomy" id="189913"/>
    <lineage>
        <taxon>Eukaryota</taxon>
        <taxon>Metazoa</taxon>
        <taxon>Ecdysozoa</taxon>
        <taxon>Arthropoda</taxon>
        <taxon>Hexapoda</taxon>
        <taxon>Insecta</taxon>
        <taxon>Pterygota</taxon>
        <taxon>Neoptera</taxon>
        <taxon>Endopterygota</taxon>
        <taxon>Lepidoptera</taxon>
        <taxon>Glossata</taxon>
        <taxon>Ditrysia</taxon>
        <taxon>Papilionoidea</taxon>
        <taxon>Pieridae</taxon>
        <taxon>Dismorphiinae</taxon>
        <taxon>Leptidea</taxon>
    </lineage>
</organism>
<name>A0A5E4Q449_9NEOP</name>
<dbReference type="SUPFAM" id="SSF53474">
    <property type="entry name" value="alpha/beta-Hydrolases"/>
    <property type="match status" value="1"/>
</dbReference>
<dbReference type="GO" id="GO:0052689">
    <property type="term" value="F:carboxylic ester hydrolase activity"/>
    <property type="evidence" value="ECO:0007669"/>
    <property type="project" value="UniProtKB-KW"/>
</dbReference>
<gene>
    <name evidence="8" type="ORF">LSINAPIS_LOCUS4793</name>
</gene>
<evidence type="ECO:0000256" key="1">
    <source>
        <dbReference type="ARBA" id="ARBA00005964"/>
    </source>
</evidence>
<evidence type="ECO:0000256" key="2">
    <source>
        <dbReference type="ARBA" id="ARBA00022487"/>
    </source>
</evidence>
<evidence type="ECO:0000256" key="4">
    <source>
        <dbReference type="ARBA" id="ARBA00023157"/>
    </source>
</evidence>
<evidence type="ECO:0000256" key="6">
    <source>
        <dbReference type="RuleBase" id="RU361235"/>
    </source>
</evidence>
<dbReference type="EC" id="3.1.1.-" evidence="6"/>
<dbReference type="InterPro" id="IPR002018">
    <property type="entry name" value="CarbesteraseB"/>
</dbReference>
<keyword evidence="5" id="KW-0325">Glycoprotein</keyword>
<dbReference type="InterPro" id="IPR019826">
    <property type="entry name" value="Carboxylesterase_B_AS"/>
</dbReference>
<comment type="similarity">
    <text evidence="1 6">Belongs to the type-B carboxylesterase/lipase family.</text>
</comment>
<protein>
    <recommendedName>
        <fullName evidence="6">Carboxylic ester hydrolase</fullName>
        <ecNumber evidence="6">3.1.1.-</ecNumber>
    </recommendedName>
</protein>
<dbReference type="InterPro" id="IPR050309">
    <property type="entry name" value="Type-B_Carboxylest/Lipase"/>
</dbReference>
<feature type="domain" description="Carboxylesterase type B" evidence="7">
    <location>
        <begin position="26"/>
        <end position="527"/>
    </location>
</feature>
<dbReference type="PANTHER" id="PTHR11559">
    <property type="entry name" value="CARBOXYLESTERASE"/>
    <property type="match status" value="1"/>
</dbReference>
<keyword evidence="4" id="KW-1015">Disulfide bond</keyword>
<dbReference type="AlphaFoldDB" id="A0A5E4Q449"/>
<dbReference type="PROSITE" id="PS00122">
    <property type="entry name" value="CARBOXYLESTERASE_B_1"/>
    <property type="match status" value="1"/>
</dbReference>
<dbReference type="Pfam" id="PF00135">
    <property type="entry name" value="COesterase"/>
    <property type="match status" value="1"/>
</dbReference>
<evidence type="ECO:0000313" key="8">
    <source>
        <dbReference type="EMBL" id="VVC92314.1"/>
    </source>
</evidence>
<keyword evidence="3 6" id="KW-0378">Hydrolase</keyword>
<evidence type="ECO:0000256" key="5">
    <source>
        <dbReference type="ARBA" id="ARBA00023180"/>
    </source>
</evidence>
<evidence type="ECO:0000313" key="9">
    <source>
        <dbReference type="Proteomes" id="UP000324832"/>
    </source>
</evidence>
<reference evidence="8 9" key="1">
    <citation type="submission" date="2017-07" db="EMBL/GenBank/DDBJ databases">
        <authorList>
            <person name="Talla V."/>
            <person name="Backstrom N."/>
        </authorList>
    </citation>
    <scope>NUCLEOTIDE SEQUENCE [LARGE SCALE GENOMIC DNA]</scope>
</reference>
<dbReference type="InterPro" id="IPR029058">
    <property type="entry name" value="AB_hydrolase_fold"/>
</dbReference>
<keyword evidence="2" id="KW-0719">Serine esterase</keyword>
<dbReference type="Gene3D" id="3.40.50.1820">
    <property type="entry name" value="alpha/beta hydrolase"/>
    <property type="match status" value="1"/>
</dbReference>
<proteinExistence type="inferred from homology"/>